<evidence type="ECO:0000313" key="8">
    <source>
        <dbReference type="EMBL" id="KAK9908527.1"/>
    </source>
</evidence>
<keyword evidence="3 6" id="KW-1133">Transmembrane helix</keyword>
<feature type="transmembrane region" description="Helical" evidence="6">
    <location>
        <begin position="70"/>
        <end position="90"/>
    </location>
</feature>
<feature type="transmembrane region" description="Helical" evidence="6">
    <location>
        <begin position="151"/>
        <end position="171"/>
    </location>
</feature>
<keyword evidence="9" id="KW-1185">Reference proteome</keyword>
<evidence type="ECO:0000313" key="9">
    <source>
        <dbReference type="Proteomes" id="UP001491310"/>
    </source>
</evidence>
<name>A0ABR2YNZ0_9CHLO</name>
<dbReference type="EMBL" id="JALJOT010000008">
    <property type="protein sequence ID" value="KAK9908527.1"/>
    <property type="molecule type" value="Genomic_DNA"/>
</dbReference>
<evidence type="ECO:0000256" key="1">
    <source>
        <dbReference type="ARBA" id="ARBA00004141"/>
    </source>
</evidence>
<feature type="transmembrane region" description="Helical" evidence="6">
    <location>
        <begin position="38"/>
        <end position="58"/>
    </location>
</feature>
<comment type="subcellular location">
    <subcellularLocation>
        <location evidence="1">Membrane</location>
        <topology evidence="1">Multi-pass membrane protein</topology>
    </subcellularLocation>
</comment>
<feature type="transmembrane region" description="Helical" evidence="6">
    <location>
        <begin position="254"/>
        <end position="276"/>
    </location>
</feature>
<proteinExistence type="predicted"/>
<feature type="domain" description="Sugar phosphate transporter" evidence="7">
    <location>
        <begin position="24"/>
        <end position="298"/>
    </location>
</feature>
<evidence type="ECO:0000256" key="3">
    <source>
        <dbReference type="ARBA" id="ARBA00022989"/>
    </source>
</evidence>
<evidence type="ECO:0000259" key="7">
    <source>
        <dbReference type="Pfam" id="PF03151"/>
    </source>
</evidence>
<comment type="caution">
    <text evidence="8">The sequence shown here is derived from an EMBL/GenBank/DDBJ whole genome shotgun (WGS) entry which is preliminary data.</text>
</comment>
<feature type="transmembrane region" description="Helical" evidence="6">
    <location>
        <begin position="9"/>
        <end position="26"/>
    </location>
</feature>
<organism evidence="8 9">
    <name type="scientific">Coccomyxa subellipsoidea</name>
    <dbReference type="NCBI Taxonomy" id="248742"/>
    <lineage>
        <taxon>Eukaryota</taxon>
        <taxon>Viridiplantae</taxon>
        <taxon>Chlorophyta</taxon>
        <taxon>core chlorophytes</taxon>
        <taxon>Trebouxiophyceae</taxon>
        <taxon>Trebouxiophyceae incertae sedis</taxon>
        <taxon>Coccomyxaceae</taxon>
        <taxon>Coccomyxa</taxon>
    </lineage>
</organism>
<evidence type="ECO:0000256" key="4">
    <source>
        <dbReference type="ARBA" id="ARBA00023136"/>
    </source>
</evidence>
<dbReference type="InterPro" id="IPR050186">
    <property type="entry name" value="TPT_transporter"/>
</dbReference>
<feature type="compositionally biased region" description="Basic and acidic residues" evidence="5">
    <location>
        <begin position="313"/>
        <end position="325"/>
    </location>
</feature>
<keyword evidence="4 6" id="KW-0472">Membrane</keyword>
<feature type="region of interest" description="Disordered" evidence="5">
    <location>
        <begin position="303"/>
        <end position="342"/>
    </location>
</feature>
<feature type="transmembrane region" description="Helical" evidence="6">
    <location>
        <begin position="221"/>
        <end position="242"/>
    </location>
</feature>
<dbReference type="InterPro" id="IPR004853">
    <property type="entry name" value="Sugar_P_trans_dom"/>
</dbReference>
<protein>
    <recommendedName>
        <fullName evidence="7">Sugar phosphate transporter domain-containing protein</fullName>
    </recommendedName>
</protein>
<reference evidence="8 9" key="1">
    <citation type="journal article" date="2024" name="Nat. Commun.">
        <title>Phylogenomics reveals the evolutionary origins of lichenization in chlorophyte algae.</title>
        <authorList>
            <person name="Puginier C."/>
            <person name="Libourel C."/>
            <person name="Otte J."/>
            <person name="Skaloud P."/>
            <person name="Haon M."/>
            <person name="Grisel S."/>
            <person name="Petersen M."/>
            <person name="Berrin J.G."/>
            <person name="Delaux P.M."/>
            <person name="Dal Grande F."/>
            <person name="Keller J."/>
        </authorList>
    </citation>
    <scope>NUCLEOTIDE SEQUENCE [LARGE SCALE GENOMIC DNA]</scope>
    <source>
        <strain evidence="8 9">SAG 216-7</strain>
    </source>
</reference>
<feature type="transmembrane region" description="Helical" evidence="6">
    <location>
        <begin position="128"/>
        <end position="145"/>
    </location>
</feature>
<dbReference type="PROSITE" id="PS51257">
    <property type="entry name" value="PROKAR_LIPOPROTEIN"/>
    <property type="match status" value="1"/>
</dbReference>
<feature type="transmembrane region" description="Helical" evidence="6">
    <location>
        <begin position="192"/>
        <end position="209"/>
    </location>
</feature>
<dbReference type="Pfam" id="PF03151">
    <property type="entry name" value="TPT"/>
    <property type="match status" value="1"/>
</dbReference>
<keyword evidence="2 6" id="KW-0812">Transmembrane</keyword>
<dbReference type="InterPro" id="IPR037185">
    <property type="entry name" value="EmrE-like"/>
</dbReference>
<dbReference type="Proteomes" id="UP001491310">
    <property type="component" value="Unassembled WGS sequence"/>
</dbReference>
<evidence type="ECO:0000256" key="5">
    <source>
        <dbReference type="SAM" id="MobiDB-lite"/>
    </source>
</evidence>
<evidence type="ECO:0000256" key="2">
    <source>
        <dbReference type="ARBA" id="ARBA00022692"/>
    </source>
</evidence>
<dbReference type="SUPFAM" id="SSF103481">
    <property type="entry name" value="Multidrug resistance efflux transporter EmrE"/>
    <property type="match status" value="1"/>
</dbReference>
<accession>A0ABR2YNZ0</accession>
<dbReference type="PANTHER" id="PTHR11132">
    <property type="entry name" value="SOLUTE CARRIER FAMILY 35"/>
    <property type="match status" value="1"/>
</dbReference>
<evidence type="ECO:0000256" key="6">
    <source>
        <dbReference type="SAM" id="Phobius"/>
    </source>
</evidence>
<gene>
    <name evidence="8" type="ORF">WJX75_009148</name>
</gene>
<sequence>MSLKSNIKPIVYGVFNVAVGCGIVFANKAVLSVFNFKFVYALTLVHTIVTMVGMWIFAATGIFEIKRFKALQVAPLAAAFVGYVVFWNLSLQMNTVGFYQLSKIMVLPSVAGLECLITGRRLTRMECAAIALVVLGVVLATVTDSEVGTNFLGMVLSVAAILFSAVYQVWIGTKQKELEAGSMQLMHQYTPWATGLLAVLVPVFEPVGFTDPAPGTILGFTYTFASVTAIAGSAILGLLVSWSTFLMIGATSGLTFNVIGHLKLIIVLAGGVAFFGDQMPPKKFAGVCIALAGIAWYSFQGLQKKSPPPSKAADTEMAAKSEEKQPLVNGPDGKTVLRKEAA</sequence>